<gene>
    <name evidence="2" type="ORF">ETSY2_47075</name>
</gene>
<evidence type="ECO:0000313" key="2">
    <source>
        <dbReference type="EMBL" id="ETW96077.1"/>
    </source>
</evidence>
<dbReference type="AlphaFoldDB" id="W4LDK1"/>
<protein>
    <recommendedName>
        <fullName evidence="1">Putative heavy-metal chelation domain-containing protein</fullName>
    </recommendedName>
</protein>
<evidence type="ECO:0000313" key="3">
    <source>
        <dbReference type="Proteomes" id="UP000019140"/>
    </source>
</evidence>
<dbReference type="InterPro" id="IPR007161">
    <property type="entry name" value="DUF364"/>
</dbReference>
<name>W4LDK1_9BACT</name>
<dbReference type="SUPFAM" id="SSF159713">
    <property type="entry name" value="Dhaf3308-like"/>
    <property type="match status" value="1"/>
</dbReference>
<organism evidence="2 3">
    <name type="scientific">Candidatus Entotheonella gemina</name>
    <dbReference type="NCBI Taxonomy" id="1429439"/>
    <lineage>
        <taxon>Bacteria</taxon>
        <taxon>Pseudomonadati</taxon>
        <taxon>Nitrospinota/Tectimicrobiota group</taxon>
        <taxon>Candidatus Tectimicrobiota</taxon>
        <taxon>Candidatus Entotheonellia</taxon>
        <taxon>Candidatus Entotheonellales</taxon>
        <taxon>Candidatus Entotheonellaceae</taxon>
        <taxon>Candidatus Entotheonella</taxon>
    </lineage>
</organism>
<proteinExistence type="predicted"/>
<reference evidence="2 3" key="1">
    <citation type="journal article" date="2014" name="Nature">
        <title>An environmental bacterial taxon with a large and distinct metabolic repertoire.</title>
        <authorList>
            <person name="Wilson M.C."/>
            <person name="Mori T."/>
            <person name="Ruckert C."/>
            <person name="Uria A.R."/>
            <person name="Helf M.J."/>
            <person name="Takada K."/>
            <person name="Gernert C."/>
            <person name="Steffens U.A."/>
            <person name="Heycke N."/>
            <person name="Schmitt S."/>
            <person name="Rinke C."/>
            <person name="Helfrich E.J."/>
            <person name="Brachmann A.O."/>
            <person name="Gurgui C."/>
            <person name="Wakimoto T."/>
            <person name="Kracht M."/>
            <person name="Crusemann M."/>
            <person name="Hentschel U."/>
            <person name="Abe I."/>
            <person name="Matsunaga S."/>
            <person name="Kalinowski J."/>
            <person name="Takeyama H."/>
            <person name="Piel J."/>
        </authorList>
    </citation>
    <scope>NUCLEOTIDE SEQUENCE [LARGE SCALE GENOMIC DNA]</scope>
    <source>
        <strain evidence="3">TSY2</strain>
    </source>
</reference>
<sequence>MSQLPTIAEQCLALLKRLGLTAQRRVTVLVLTDGFSVVQLDNGALGVAMSYVRLPVLVREHIESSLIAYTAEDPLLFGLLFNTPPDPEREMLYHSIRAALLAALSEPVLCYSSQFGLMVENGVPKSLLSEAQCAVVIGFGGLMMHMVGSSRLERLHVVDLTYPQRKREMSAVVDALRLARPELTLTISDGTDLPKLVTKADLIAITGSALCNGTLDSLLAMSSNSQVIVQGQSIAMHPGPLFDRGVIAVVTTRKPKQIVAAAQSDRSGVTLSRWLEGGLPFSTIRPLASSESR</sequence>
<evidence type="ECO:0000259" key="1">
    <source>
        <dbReference type="Pfam" id="PF04016"/>
    </source>
</evidence>
<comment type="caution">
    <text evidence="2">The sequence shown here is derived from an EMBL/GenBank/DDBJ whole genome shotgun (WGS) entry which is preliminary data.</text>
</comment>
<dbReference type="Pfam" id="PF04016">
    <property type="entry name" value="DUF364"/>
    <property type="match status" value="1"/>
</dbReference>
<keyword evidence="3" id="KW-1185">Reference proteome</keyword>
<dbReference type="EMBL" id="AZHX01002233">
    <property type="protein sequence ID" value="ETW96077.1"/>
    <property type="molecule type" value="Genomic_DNA"/>
</dbReference>
<accession>W4LDK1</accession>
<dbReference type="Gene3D" id="3.40.50.11590">
    <property type="match status" value="1"/>
</dbReference>
<feature type="domain" description="Putative heavy-metal chelation" evidence="1">
    <location>
        <begin position="185"/>
        <end position="253"/>
    </location>
</feature>
<dbReference type="HOGENOM" id="CLU_948938_0_0_7"/>
<dbReference type="Proteomes" id="UP000019140">
    <property type="component" value="Unassembled WGS sequence"/>
</dbReference>